<gene>
    <name evidence="1" type="ORF">ANBU17_31400</name>
</gene>
<comment type="caution">
    <text evidence="1">The sequence shown here is derived from an EMBL/GenBank/DDBJ whole genome shotgun (WGS) entry which is preliminary data.</text>
</comment>
<dbReference type="RefSeq" id="WP_201312436.1">
    <property type="nucleotide sequence ID" value="NZ_BLYI01000076.1"/>
</dbReference>
<keyword evidence="2" id="KW-1185">Reference proteome</keyword>
<dbReference type="AlphaFoldDB" id="A0A916QDR6"/>
<evidence type="ECO:0000313" key="1">
    <source>
        <dbReference type="EMBL" id="GFO86793.1"/>
    </source>
</evidence>
<evidence type="ECO:0000313" key="2">
    <source>
        <dbReference type="Proteomes" id="UP000613208"/>
    </source>
</evidence>
<proteinExistence type="predicted"/>
<dbReference type="EMBL" id="BLYI01000076">
    <property type="protein sequence ID" value="GFO86793.1"/>
    <property type="molecule type" value="Genomic_DNA"/>
</dbReference>
<sequence length="240" mass="28700">MENKEFIKKEVEDLRKYVYKIVENVENVQNKEVKLLCYFSLLESFAQDVANYPDVGMQKIFTRFVIRYQNICSYIEFVDPVTLFYHVENELNGDVDLSEFVDGGVYHPTDQFVRNKASSLLIKIEEVLDKRKKEKLAWQHRYVDLLYRMRCRLSHEFSSNHIATASMHKEPYYMSVNRMYLKDGKEVNDNIWELNIPVEFIKTICLNCIENYLNDCLRNNTWPISNDSMGRFCELSWYSR</sequence>
<reference evidence="1" key="1">
    <citation type="submission" date="2020-06" db="EMBL/GenBank/DDBJ databases">
        <title>Characterization of fructooligosaccharide metabolism and fructooligosaccharide-degrading enzymes in human commensal butyrate producers.</title>
        <authorList>
            <person name="Tanno H."/>
            <person name="Fujii T."/>
            <person name="Hirano K."/>
            <person name="Maeno S."/>
            <person name="Tonozuka T."/>
            <person name="Sakamoto M."/>
            <person name="Ohkuma M."/>
            <person name="Tochio T."/>
            <person name="Endo A."/>
        </authorList>
    </citation>
    <scope>NUCLEOTIDE SEQUENCE</scope>
    <source>
        <strain evidence="1">JCM 17466</strain>
    </source>
</reference>
<organism evidence="1 2">
    <name type="scientific">Anaerostipes butyraticus</name>
    <dbReference type="NCBI Taxonomy" id="645466"/>
    <lineage>
        <taxon>Bacteria</taxon>
        <taxon>Bacillati</taxon>
        <taxon>Bacillota</taxon>
        <taxon>Clostridia</taxon>
        <taxon>Lachnospirales</taxon>
        <taxon>Lachnospiraceae</taxon>
        <taxon>Anaerostipes</taxon>
    </lineage>
</organism>
<protein>
    <submittedName>
        <fullName evidence="1">Uncharacterized protein</fullName>
    </submittedName>
</protein>
<accession>A0A916QDR6</accession>
<dbReference type="Proteomes" id="UP000613208">
    <property type="component" value="Unassembled WGS sequence"/>
</dbReference>
<name>A0A916QDR6_9FIRM</name>